<feature type="coiled-coil region" evidence="1">
    <location>
        <begin position="12"/>
        <end position="209"/>
    </location>
</feature>
<name>A0A1B0G3L6_GLOMM</name>
<dbReference type="EMBL" id="CCAG010018899">
    <property type="status" value="NOT_ANNOTATED_CDS"/>
    <property type="molecule type" value="Genomic_DNA"/>
</dbReference>
<keyword evidence="3" id="KW-1185">Reference proteome</keyword>
<evidence type="ECO:0000313" key="3">
    <source>
        <dbReference type="Proteomes" id="UP000092444"/>
    </source>
</evidence>
<protein>
    <submittedName>
        <fullName evidence="2">Uncharacterized protein</fullName>
    </submittedName>
</protein>
<evidence type="ECO:0000256" key="1">
    <source>
        <dbReference type="SAM" id="Coils"/>
    </source>
</evidence>
<proteinExistence type="predicted"/>
<sequence length="248" mass="29745">MNNSFEYYKARIYRLQTALQNTLDEVERMKANSVEEKAQIKELDNKLKKADEELDILVEEKNRLNKINTNSILDELKLRQQCYGVEIRYDEENNLLKNESKKLRKEFEQQEIEQRAQINELIEREEKLQQQYERKVQDNENLTKTYNEAMLNLSNLQLQLSNYKRQCEDFKTGINLDLEAQNTKFENGLTKLKEELQKKGESIDECIKKEEESEREKNVNFKHIIWFKSKIDEISIFSANHYRANYGD</sequence>
<reference evidence="2" key="1">
    <citation type="submission" date="2020-05" db="UniProtKB">
        <authorList>
            <consortium name="EnsemblMetazoa"/>
        </authorList>
    </citation>
    <scope>IDENTIFICATION</scope>
    <source>
        <strain evidence="2">Yale</strain>
    </source>
</reference>
<evidence type="ECO:0000313" key="2">
    <source>
        <dbReference type="EnsemblMetazoa" id="GMOY007915-PA"/>
    </source>
</evidence>
<dbReference type="EnsemblMetazoa" id="GMOY007915-RA">
    <property type="protein sequence ID" value="GMOY007915-PA"/>
    <property type="gene ID" value="GMOY007915"/>
</dbReference>
<keyword evidence="1" id="KW-0175">Coiled coil</keyword>
<accession>A0A1B0G3L6</accession>
<dbReference type="AlphaFoldDB" id="A0A1B0G3L6"/>
<dbReference type="Proteomes" id="UP000092444">
    <property type="component" value="Unassembled WGS sequence"/>
</dbReference>
<organism evidence="2 3">
    <name type="scientific">Glossina morsitans morsitans</name>
    <name type="common">Savannah tsetse fly</name>
    <dbReference type="NCBI Taxonomy" id="37546"/>
    <lineage>
        <taxon>Eukaryota</taxon>
        <taxon>Metazoa</taxon>
        <taxon>Ecdysozoa</taxon>
        <taxon>Arthropoda</taxon>
        <taxon>Hexapoda</taxon>
        <taxon>Insecta</taxon>
        <taxon>Pterygota</taxon>
        <taxon>Neoptera</taxon>
        <taxon>Endopterygota</taxon>
        <taxon>Diptera</taxon>
        <taxon>Brachycera</taxon>
        <taxon>Muscomorpha</taxon>
        <taxon>Hippoboscoidea</taxon>
        <taxon>Glossinidae</taxon>
        <taxon>Glossina</taxon>
    </lineage>
</organism>